<comment type="caution">
    <text evidence="4">The sequence shown here is derived from an EMBL/GenBank/DDBJ whole genome shotgun (WGS) entry which is preliminary data.</text>
</comment>
<dbReference type="GO" id="GO:0016491">
    <property type="term" value="F:oxidoreductase activity"/>
    <property type="evidence" value="ECO:0007669"/>
    <property type="project" value="UniProtKB-KW"/>
</dbReference>
<evidence type="ECO:0000313" key="4">
    <source>
        <dbReference type="EMBL" id="MDT0263848.1"/>
    </source>
</evidence>
<keyword evidence="2 4" id="KW-0560">Oxidoreductase</keyword>
<dbReference type="PRINTS" id="PR00081">
    <property type="entry name" value="GDHRDH"/>
</dbReference>
<dbReference type="EMBL" id="JAVREH010000055">
    <property type="protein sequence ID" value="MDT0263848.1"/>
    <property type="molecule type" value="Genomic_DNA"/>
</dbReference>
<accession>A0ABU2JGJ7</accession>
<gene>
    <name evidence="4" type="ORF">RM423_20955</name>
</gene>
<proteinExistence type="inferred from homology"/>
<reference evidence="5" key="1">
    <citation type="submission" date="2023-07" db="EMBL/GenBank/DDBJ databases">
        <title>30 novel species of actinomycetes from the DSMZ collection.</title>
        <authorList>
            <person name="Nouioui I."/>
        </authorList>
    </citation>
    <scope>NUCLEOTIDE SEQUENCE [LARGE SCALE GENOMIC DNA]</scope>
    <source>
        <strain evidence="5">DSM 44399</strain>
    </source>
</reference>
<dbReference type="PRINTS" id="PR00080">
    <property type="entry name" value="SDRFAMILY"/>
</dbReference>
<evidence type="ECO:0000256" key="2">
    <source>
        <dbReference type="ARBA" id="ARBA00023002"/>
    </source>
</evidence>
<organism evidence="4 5">
    <name type="scientific">Jatrophihabitans lederbergiae</name>
    <dbReference type="NCBI Taxonomy" id="3075547"/>
    <lineage>
        <taxon>Bacteria</taxon>
        <taxon>Bacillati</taxon>
        <taxon>Actinomycetota</taxon>
        <taxon>Actinomycetes</taxon>
        <taxon>Jatrophihabitantales</taxon>
        <taxon>Jatrophihabitantaceae</taxon>
        <taxon>Jatrophihabitans</taxon>
    </lineage>
</organism>
<dbReference type="InterPro" id="IPR036291">
    <property type="entry name" value="NAD(P)-bd_dom_sf"/>
</dbReference>
<dbReference type="EC" id="1.-.-.-" evidence="4"/>
<dbReference type="SUPFAM" id="SSF51735">
    <property type="entry name" value="NAD(P)-binding Rossmann-fold domains"/>
    <property type="match status" value="1"/>
</dbReference>
<protein>
    <submittedName>
        <fullName evidence="4">SDR family oxidoreductase</fullName>
        <ecNumber evidence="4">1.-.-.-</ecNumber>
    </submittedName>
</protein>
<keyword evidence="5" id="KW-1185">Reference proteome</keyword>
<evidence type="ECO:0000256" key="3">
    <source>
        <dbReference type="RuleBase" id="RU000363"/>
    </source>
</evidence>
<evidence type="ECO:0000256" key="1">
    <source>
        <dbReference type="ARBA" id="ARBA00006484"/>
    </source>
</evidence>
<comment type="similarity">
    <text evidence="1 3">Belongs to the short-chain dehydrogenases/reductases (SDR) family.</text>
</comment>
<dbReference type="InterPro" id="IPR002347">
    <property type="entry name" value="SDR_fam"/>
</dbReference>
<dbReference type="RefSeq" id="WP_311424992.1">
    <property type="nucleotide sequence ID" value="NZ_JAVREH010000055.1"/>
</dbReference>
<dbReference type="PANTHER" id="PTHR42760:SF133">
    <property type="entry name" value="3-OXOACYL-[ACYL-CARRIER-PROTEIN] REDUCTASE"/>
    <property type="match status" value="1"/>
</dbReference>
<dbReference type="PANTHER" id="PTHR42760">
    <property type="entry name" value="SHORT-CHAIN DEHYDROGENASES/REDUCTASES FAMILY MEMBER"/>
    <property type="match status" value="1"/>
</dbReference>
<dbReference type="Pfam" id="PF00106">
    <property type="entry name" value="adh_short"/>
    <property type="match status" value="1"/>
</dbReference>
<dbReference type="Gene3D" id="3.40.50.720">
    <property type="entry name" value="NAD(P)-binding Rossmann-like Domain"/>
    <property type="match status" value="1"/>
</dbReference>
<dbReference type="CDD" id="cd05233">
    <property type="entry name" value="SDR_c"/>
    <property type="match status" value="1"/>
</dbReference>
<sequence>MTDNDGERADGVRVLITGATRGLGAAMATALLAAGADVVVTGRDQGSADAAAEQLAASGTGRVVGIGMDVRDEGSVERGVHAAVDALGGIDVLVNNAGIGMRTVNPAFLTEPQPFWQVPPDGFRDLVATNLTGYFLVARAVVPHLLEAGTGRIVNVSMNHETMKRAGFVPYGPARAGAEALSRIMAADLDGSGVTVNILLPGGATATGMVPDDVPAAMRAHLLDPSIMGRPIRWLCSAAATGVHDQRIVATEFNDWLSRRSTGAPG</sequence>
<name>A0ABU2JGJ7_9ACTN</name>
<evidence type="ECO:0000313" key="5">
    <source>
        <dbReference type="Proteomes" id="UP001183176"/>
    </source>
</evidence>
<dbReference type="Proteomes" id="UP001183176">
    <property type="component" value="Unassembled WGS sequence"/>
</dbReference>